<evidence type="ECO:0000256" key="2">
    <source>
        <dbReference type="ARBA" id="ARBA00023015"/>
    </source>
</evidence>
<protein>
    <recommendedName>
        <fullName evidence="7">MADS-box domain-containing protein</fullName>
    </recommendedName>
</protein>
<dbReference type="PROSITE" id="PS00350">
    <property type="entry name" value="MADS_BOX_1"/>
    <property type="match status" value="1"/>
</dbReference>
<name>A0A1X7U640_AMPQE</name>
<keyword evidence="5" id="KW-0539">Nucleus</keyword>
<dbReference type="InterPro" id="IPR050142">
    <property type="entry name" value="MADS-box/MEF2_TF"/>
</dbReference>
<dbReference type="PANTHER" id="PTHR48019">
    <property type="entry name" value="SERUM RESPONSE FACTOR HOMOLOG"/>
    <property type="match status" value="1"/>
</dbReference>
<keyword evidence="2" id="KW-0805">Transcription regulation</keyword>
<dbReference type="PROSITE" id="PS50066">
    <property type="entry name" value="MADS_BOX_2"/>
    <property type="match status" value="1"/>
</dbReference>
<feature type="compositionally biased region" description="Acidic residues" evidence="6">
    <location>
        <begin position="544"/>
        <end position="556"/>
    </location>
</feature>
<dbReference type="InterPro" id="IPR033896">
    <property type="entry name" value="MEF2-like_N"/>
</dbReference>
<dbReference type="GO" id="GO:0000977">
    <property type="term" value="F:RNA polymerase II transcription regulatory region sequence-specific DNA binding"/>
    <property type="evidence" value="ECO:0007669"/>
    <property type="project" value="InterPro"/>
</dbReference>
<accession>A0A1X7U640</accession>
<evidence type="ECO:0000256" key="4">
    <source>
        <dbReference type="ARBA" id="ARBA00023163"/>
    </source>
</evidence>
<feature type="region of interest" description="Disordered" evidence="6">
    <location>
        <begin position="439"/>
        <end position="461"/>
    </location>
</feature>
<dbReference type="eggNOG" id="KOG0014">
    <property type="taxonomic scope" value="Eukaryota"/>
</dbReference>
<dbReference type="GO" id="GO:0005634">
    <property type="term" value="C:nucleus"/>
    <property type="evidence" value="ECO:0007669"/>
    <property type="project" value="UniProtKB-SubCell"/>
</dbReference>
<feature type="compositionally biased region" description="Low complexity" evidence="6">
    <location>
        <begin position="196"/>
        <end position="206"/>
    </location>
</feature>
<feature type="compositionally biased region" description="Polar residues" evidence="6">
    <location>
        <begin position="452"/>
        <end position="461"/>
    </location>
</feature>
<feature type="domain" description="MADS-box" evidence="7">
    <location>
        <begin position="1"/>
        <end position="61"/>
    </location>
</feature>
<dbReference type="GO" id="GO:0046983">
    <property type="term" value="F:protein dimerization activity"/>
    <property type="evidence" value="ECO:0007669"/>
    <property type="project" value="InterPro"/>
</dbReference>
<keyword evidence="9" id="KW-1185">Reference proteome</keyword>
<dbReference type="GO" id="GO:0045944">
    <property type="term" value="P:positive regulation of transcription by RNA polymerase II"/>
    <property type="evidence" value="ECO:0007669"/>
    <property type="project" value="InterPro"/>
</dbReference>
<dbReference type="STRING" id="400682.A0A1X7U640"/>
<sequence length="588" mass="62090">MGRKKIQITRIQDERSRQITFSKRKAGLLKKAYELSILCDVEIAVIMIAHNSKLYQYASSNMNSILIRYTEFKDPDESKTNADILEDITKKERGRGDDLDGDDDSIDASMLLAGDGGGGGGSVPPRRVAVSVPPLSPNTQAQYQRIDEEFDHVLHTELQQAPPQPVPSPVPPSLVHVLPTKVPDAMPVSVPVKRLSSTGSSSLTDSPITPGSFPLKTIKSPLSVGSTGSMPPPAGTPTRLQTIRSQTLKLHLPGGGRNYIPLSYSGKSPLVDEGGGGGGGEADGDNESTSNRPQLSVVIPGQKGFMSRTIPSSPPPSAEGDNDHAPLSSSSDDSPSEQKPVPLTVATSHFHPPPVTVNTDSLTTPIMSLTTPSLFSSVQPGLSSFAADVPGLGDIGSASALVAFPVNIQPSSTGNPSASGPGGNIVIQAQNTGQPFLLTPKQTPGAVHTSGGLLSTPPNSSLRDLEQLKLQYDKIYQQISQTLQQHSHGGGGQSGAQNNEHKDSKPLTDSNGKLDSNRTEVIVPGPPPPLPRVTVSLGDSIREDSDDYDEDYEEEISPPSAKKPHYESIDSAATDGSNNNNDDDMTDE</sequence>
<evidence type="ECO:0000259" key="7">
    <source>
        <dbReference type="PROSITE" id="PS50066"/>
    </source>
</evidence>
<keyword evidence="3" id="KW-0238">DNA-binding</keyword>
<proteinExistence type="predicted"/>
<reference evidence="9" key="1">
    <citation type="journal article" date="2010" name="Nature">
        <title>The Amphimedon queenslandica genome and the evolution of animal complexity.</title>
        <authorList>
            <person name="Srivastava M."/>
            <person name="Simakov O."/>
            <person name="Chapman J."/>
            <person name="Fahey B."/>
            <person name="Gauthier M.E."/>
            <person name="Mitros T."/>
            <person name="Richards G.S."/>
            <person name="Conaco C."/>
            <person name="Dacre M."/>
            <person name="Hellsten U."/>
            <person name="Larroux C."/>
            <person name="Putnam N.H."/>
            <person name="Stanke M."/>
            <person name="Adamska M."/>
            <person name="Darling A."/>
            <person name="Degnan S.M."/>
            <person name="Oakley T.H."/>
            <person name="Plachetzki D.C."/>
            <person name="Zhai Y."/>
            <person name="Adamski M."/>
            <person name="Calcino A."/>
            <person name="Cummins S.F."/>
            <person name="Goodstein D.M."/>
            <person name="Harris C."/>
            <person name="Jackson D.J."/>
            <person name="Leys S.P."/>
            <person name="Shu S."/>
            <person name="Woodcroft B.J."/>
            <person name="Vervoort M."/>
            <person name="Kosik K.S."/>
            <person name="Manning G."/>
            <person name="Degnan B.M."/>
            <person name="Rokhsar D.S."/>
        </authorList>
    </citation>
    <scope>NUCLEOTIDE SEQUENCE [LARGE SCALE GENOMIC DNA]</scope>
</reference>
<keyword evidence="4" id="KW-0804">Transcription</keyword>
<organism evidence="8">
    <name type="scientific">Amphimedon queenslandica</name>
    <name type="common">Sponge</name>
    <dbReference type="NCBI Taxonomy" id="400682"/>
    <lineage>
        <taxon>Eukaryota</taxon>
        <taxon>Metazoa</taxon>
        <taxon>Porifera</taxon>
        <taxon>Demospongiae</taxon>
        <taxon>Heteroscleromorpha</taxon>
        <taxon>Haplosclerida</taxon>
        <taxon>Niphatidae</taxon>
        <taxon>Amphimedon</taxon>
    </lineage>
</organism>
<dbReference type="Gene3D" id="3.40.1810.10">
    <property type="entry name" value="Transcription factor, MADS-box"/>
    <property type="match status" value="1"/>
</dbReference>
<feature type="region of interest" description="Disordered" evidence="6">
    <location>
        <begin position="481"/>
        <end position="588"/>
    </location>
</feature>
<dbReference type="Pfam" id="PF00319">
    <property type="entry name" value="SRF-TF"/>
    <property type="match status" value="1"/>
</dbReference>
<dbReference type="Proteomes" id="UP000007879">
    <property type="component" value="Unassembled WGS sequence"/>
</dbReference>
<dbReference type="SUPFAM" id="SSF55455">
    <property type="entry name" value="SRF-like"/>
    <property type="match status" value="1"/>
</dbReference>
<dbReference type="CDD" id="cd00265">
    <property type="entry name" value="MADS_MEF2_like"/>
    <property type="match status" value="1"/>
</dbReference>
<dbReference type="EnsemblMetazoa" id="XM_003388822.2">
    <property type="protein sequence ID" value="XP_003388870.1"/>
    <property type="gene ID" value="LOC100636842"/>
</dbReference>
<dbReference type="SMART" id="SM00432">
    <property type="entry name" value="MADS"/>
    <property type="match status" value="1"/>
</dbReference>
<reference evidence="8" key="2">
    <citation type="submission" date="2017-05" db="UniProtKB">
        <authorList>
            <consortium name="EnsemblMetazoa"/>
        </authorList>
    </citation>
    <scope>IDENTIFICATION</scope>
</reference>
<dbReference type="EnsemblMetazoa" id="Aqu2.1.23392_001">
    <property type="protein sequence ID" value="Aqu2.1.23392_001"/>
    <property type="gene ID" value="Aqu2.1.23392"/>
</dbReference>
<dbReference type="AlphaFoldDB" id="A0A1X7U640"/>
<evidence type="ECO:0000256" key="1">
    <source>
        <dbReference type="ARBA" id="ARBA00004123"/>
    </source>
</evidence>
<dbReference type="InParanoid" id="A0A1X7U640"/>
<dbReference type="OrthoDB" id="1898716at2759"/>
<gene>
    <name evidence="8" type="primary">100636842</name>
</gene>
<feature type="region of interest" description="Disordered" evidence="6">
    <location>
        <begin position="261"/>
        <end position="355"/>
    </location>
</feature>
<evidence type="ECO:0000313" key="8">
    <source>
        <dbReference type="EnsemblMetazoa" id="Aqu2.1.23392_001"/>
    </source>
</evidence>
<comment type="subcellular location">
    <subcellularLocation>
        <location evidence="1">Nucleus</location>
    </subcellularLocation>
</comment>
<dbReference type="PRINTS" id="PR00404">
    <property type="entry name" value="MADSDOMAIN"/>
</dbReference>
<evidence type="ECO:0000256" key="5">
    <source>
        <dbReference type="ARBA" id="ARBA00023242"/>
    </source>
</evidence>
<dbReference type="InterPro" id="IPR002100">
    <property type="entry name" value="TF_MADSbox"/>
</dbReference>
<dbReference type="InterPro" id="IPR036879">
    <property type="entry name" value="TF_MADSbox_sf"/>
</dbReference>
<evidence type="ECO:0000256" key="6">
    <source>
        <dbReference type="SAM" id="MobiDB-lite"/>
    </source>
</evidence>
<dbReference type="KEGG" id="aqu:100636842"/>
<evidence type="ECO:0000313" key="9">
    <source>
        <dbReference type="Proteomes" id="UP000007879"/>
    </source>
</evidence>
<evidence type="ECO:0000256" key="3">
    <source>
        <dbReference type="ARBA" id="ARBA00023125"/>
    </source>
</evidence>
<feature type="region of interest" description="Disordered" evidence="6">
    <location>
        <begin position="196"/>
        <end position="215"/>
    </location>
</feature>